<sequence length="267" mass="27817">MSTPPGPYVQHPYGQSPYGQPYPQPQTYPQGPPSPYGPYGQAPQAGWGVQPPLPPLPPQRNTGKVIAVVVGAIAFFAVGGAGLLVTLGGGGGGTKADYKLTVPRSLESGKYTLQQDISQKLDSDMAGQRSGYGAHDMRGAAGEYQSASGSSLDRMSVTGLYGTIDDPDVAKDHFLHGMETSGTTTVAVPSKVITPSGSTEPLTCEVLNAQVGVRTLPTPVCVWADNGTLAAVMKLSATNLTTSADSIDLNAFAEEANTIREEVRVRL</sequence>
<keyword evidence="2" id="KW-0472">Membrane</keyword>
<gene>
    <name evidence="3" type="ORF">P2L57_01915</name>
</gene>
<proteinExistence type="predicted"/>
<keyword evidence="2" id="KW-1133">Transmembrane helix</keyword>
<evidence type="ECO:0000256" key="1">
    <source>
        <dbReference type="SAM" id="MobiDB-lite"/>
    </source>
</evidence>
<protein>
    <submittedName>
        <fullName evidence="3">Uncharacterized protein</fullName>
    </submittedName>
</protein>
<keyword evidence="4" id="KW-1185">Reference proteome</keyword>
<evidence type="ECO:0000313" key="4">
    <source>
        <dbReference type="Proteomes" id="UP001220022"/>
    </source>
</evidence>
<reference evidence="3 4" key="1">
    <citation type="submission" date="2023-03" db="EMBL/GenBank/DDBJ databases">
        <title>Draft genome sequence of type strain Streptomyces ferralitis JCM 14344.</title>
        <authorList>
            <person name="Klaysubun C."/>
            <person name="Duangmal K."/>
        </authorList>
    </citation>
    <scope>NUCLEOTIDE SEQUENCE [LARGE SCALE GENOMIC DNA]</scope>
    <source>
        <strain evidence="3 4">JCM 14344</strain>
    </source>
</reference>
<dbReference type="Proteomes" id="UP001220022">
    <property type="component" value="Unassembled WGS sequence"/>
</dbReference>
<comment type="caution">
    <text evidence="3">The sequence shown here is derived from an EMBL/GenBank/DDBJ whole genome shotgun (WGS) entry which is preliminary data.</text>
</comment>
<accession>A0ABT5YSE7</accession>
<feature type="region of interest" description="Disordered" evidence="1">
    <location>
        <begin position="1"/>
        <end position="56"/>
    </location>
</feature>
<dbReference type="RefSeq" id="WP_275807066.1">
    <property type="nucleotide sequence ID" value="NZ_BAAANM010000005.1"/>
</dbReference>
<name>A0ABT5YSE7_9ACTN</name>
<organism evidence="3 4">
    <name type="scientific">Streptantibioticus ferralitis</name>
    <dbReference type="NCBI Taxonomy" id="236510"/>
    <lineage>
        <taxon>Bacteria</taxon>
        <taxon>Bacillati</taxon>
        <taxon>Actinomycetota</taxon>
        <taxon>Actinomycetes</taxon>
        <taxon>Kitasatosporales</taxon>
        <taxon>Streptomycetaceae</taxon>
        <taxon>Streptantibioticus</taxon>
    </lineage>
</organism>
<keyword evidence="2" id="KW-0812">Transmembrane</keyword>
<evidence type="ECO:0000256" key="2">
    <source>
        <dbReference type="SAM" id="Phobius"/>
    </source>
</evidence>
<feature type="transmembrane region" description="Helical" evidence="2">
    <location>
        <begin position="65"/>
        <end position="87"/>
    </location>
</feature>
<feature type="compositionally biased region" description="Pro residues" evidence="1">
    <location>
        <begin position="20"/>
        <end position="36"/>
    </location>
</feature>
<evidence type="ECO:0000313" key="3">
    <source>
        <dbReference type="EMBL" id="MDF2254530.1"/>
    </source>
</evidence>
<dbReference type="EMBL" id="JARHTQ010000001">
    <property type="protein sequence ID" value="MDF2254530.1"/>
    <property type="molecule type" value="Genomic_DNA"/>
</dbReference>